<dbReference type="InterPro" id="IPR000073">
    <property type="entry name" value="AB_hydrolase_1"/>
</dbReference>
<organism evidence="6 7">
    <name type="scientific">Penicilliopsis zonata CBS 506.65</name>
    <dbReference type="NCBI Taxonomy" id="1073090"/>
    <lineage>
        <taxon>Eukaryota</taxon>
        <taxon>Fungi</taxon>
        <taxon>Dikarya</taxon>
        <taxon>Ascomycota</taxon>
        <taxon>Pezizomycotina</taxon>
        <taxon>Eurotiomycetes</taxon>
        <taxon>Eurotiomycetidae</taxon>
        <taxon>Eurotiales</taxon>
        <taxon>Aspergillaceae</taxon>
        <taxon>Penicilliopsis</taxon>
    </lineage>
</organism>
<feature type="active site" description="Proton donor" evidence="3">
    <location>
        <position position="244"/>
    </location>
</feature>
<feature type="active site" description="Nucleophile" evidence="3">
    <location>
        <position position="109"/>
    </location>
</feature>
<dbReference type="PRINTS" id="PR00412">
    <property type="entry name" value="EPOXHYDRLASE"/>
</dbReference>
<dbReference type="EMBL" id="KV878354">
    <property type="protein sequence ID" value="OJJ43165.1"/>
    <property type="molecule type" value="Genomic_DNA"/>
</dbReference>
<dbReference type="Proteomes" id="UP000184188">
    <property type="component" value="Unassembled WGS sequence"/>
</dbReference>
<dbReference type="PANTHER" id="PTHR21661">
    <property type="entry name" value="EPOXIDE HYDROLASE 1-RELATED"/>
    <property type="match status" value="1"/>
</dbReference>
<dbReference type="GeneID" id="34610584"/>
<sequence length="340" mass="38255">MYTLPITQAGETLSIHFVWHQSDREGAIPLLFQHGWPGNFLEVLPLIDELTSPSNPTSQAYHVVAPSLPGFVFSSCPQSPSFGVNDIAAVNHQLMQALGYDTYLAQGGDWGSIVVRIMGARYPAHCLGVHVNMLAAALPSFWTNPFHLIYLLVVWALFLQRGADSTLRRLKWWRSEESGYAEIQKTKPLTIAAALVDSPIGMLAWLYDKLHPLVDDDFVWSPEELITWSMMYLIPGTAGHALIYTNMRDDRVKEYAANLHLSPDVDFGVSCFPRDVYNIPRWWASASVSKNIVFWREHAKGGHFAALEKPRELIQDIRDFTSAVHPVRRTTLLSSGKLKK</sequence>
<dbReference type="OrthoDB" id="4215007at2759"/>
<dbReference type="InterPro" id="IPR016292">
    <property type="entry name" value="Epoxide_hydrolase"/>
</dbReference>
<dbReference type="InterPro" id="IPR000639">
    <property type="entry name" value="Epox_hydrolase-like"/>
</dbReference>
<feature type="transmembrane region" description="Helical" evidence="4">
    <location>
        <begin position="226"/>
        <end position="244"/>
    </location>
</feature>
<dbReference type="PANTHER" id="PTHR21661:SF35">
    <property type="entry name" value="EPOXIDE HYDROLASE"/>
    <property type="match status" value="1"/>
</dbReference>
<dbReference type="InterPro" id="IPR029058">
    <property type="entry name" value="AB_hydrolase_fold"/>
</dbReference>
<keyword evidence="2" id="KW-0378">Hydrolase</keyword>
<feature type="transmembrane region" description="Helical" evidence="4">
    <location>
        <begin position="148"/>
        <end position="167"/>
    </location>
</feature>
<dbReference type="GO" id="GO:0004301">
    <property type="term" value="F:epoxide hydrolase activity"/>
    <property type="evidence" value="ECO:0007669"/>
    <property type="project" value="TreeGrafter"/>
</dbReference>
<evidence type="ECO:0000256" key="2">
    <source>
        <dbReference type="ARBA" id="ARBA00022801"/>
    </source>
</evidence>
<dbReference type="VEuPathDB" id="FungiDB:ASPZODRAFT_136724"/>
<evidence type="ECO:0000313" key="7">
    <source>
        <dbReference type="Proteomes" id="UP000184188"/>
    </source>
</evidence>
<evidence type="ECO:0000256" key="4">
    <source>
        <dbReference type="SAM" id="Phobius"/>
    </source>
</evidence>
<name>A0A1L9S7L6_9EURO</name>
<dbReference type="Gene3D" id="3.40.50.1820">
    <property type="entry name" value="alpha/beta hydrolase"/>
    <property type="match status" value="1"/>
</dbReference>
<evidence type="ECO:0000256" key="1">
    <source>
        <dbReference type="ARBA" id="ARBA00010088"/>
    </source>
</evidence>
<reference evidence="7" key="1">
    <citation type="journal article" date="2017" name="Genome Biol.">
        <title>Comparative genomics reveals high biological diversity and specific adaptations in the industrially and medically important fungal genus Aspergillus.</title>
        <authorList>
            <person name="de Vries R.P."/>
            <person name="Riley R."/>
            <person name="Wiebenga A."/>
            <person name="Aguilar-Osorio G."/>
            <person name="Amillis S."/>
            <person name="Uchima C.A."/>
            <person name="Anderluh G."/>
            <person name="Asadollahi M."/>
            <person name="Askin M."/>
            <person name="Barry K."/>
            <person name="Battaglia E."/>
            <person name="Bayram O."/>
            <person name="Benocci T."/>
            <person name="Braus-Stromeyer S.A."/>
            <person name="Caldana C."/>
            <person name="Canovas D."/>
            <person name="Cerqueira G.C."/>
            <person name="Chen F."/>
            <person name="Chen W."/>
            <person name="Choi C."/>
            <person name="Clum A."/>
            <person name="Dos Santos R.A."/>
            <person name="Damasio A.R."/>
            <person name="Diallinas G."/>
            <person name="Emri T."/>
            <person name="Fekete E."/>
            <person name="Flipphi M."/>
            <person name="Freyberg S."/>
            <person name="Gallo A."/>
            <person name="Gournas C."/>
            <person name="Habgood R."/>
            <person name="Hainaut M."/>
            <person name="Harispe M.L."/>
            <person name="Henrissat B."/>
            <person name="Hilden K.S."/>
            <person name="Hope R."/>
            <person name="Hossain A."/>
            <person name="Karabika E."/>
            <person name="Karaffa L."/>
            <person name="Karanyi Z."/>
            <person name="Krasevec N."/>
            <person name="Kuo A."/>
            <person name="Kusch H."/>
            <person name="LaButti K."/>
            <person name="Lagendijk E.L."/>
            <person name="Lapidus A."/>
            <person name="Levasseur A."/>
            <person name="Lindquist E."/>
            <person name="Lipzen A."/>
            <person name="Logrieco A.F."/>
            <person name="MacCabe A."/>
            <person name="Maekelae M.R."/>
            <person name="Malavazi I."/>
            <person name="Melin P."/>
            <person name="Meyer V."/>
            <person name="Mielnichuk N."/>
            <person name="Miskei M."/>
            <person name="Molnar A.P."/>
            <person name="Mule G."/>
            <person name="Ngan C.Y."/>
            <person name="Orejas M."/>
            <person name="Orosz E."/>
            <person name="Ouedraogo J.P."/>
            <person name="Overkamp K.M."/>
            <person name="Park H.-S."/>
            <person name="Perrone G."/>
            <person name="Piumi F."/>
            <person name="Punt P.J."/>
            <person name="Ram A.F."/>
            <person name="Ramon A."/>
            <person name="Rauscher S."/>
            <person name="Record E."/>
            <person name="Riano-Pachon D.M."/>
            <person name="Robert V."/>
            <person name="Roehrig J."/>
            <person name="Ruller R."/>
            <person name="Salamov A."/>
            <person name="Salih N.S."/>
            <person name="Samson R.A."/>
            <person name="Sandor E."/>
            <person name="Sanguinetti M."/>
            <person name="Schuetze T."/>
            <person name="Sepcic K."/>
            <person name="Shelest E."/>
            <person name="Sherlock G."/>
            <person name="Sophianopoulou V."/>
            <person name="Squina F.M."/>
            <person name="Sun H."/>
            <person name="Susca A."/>
            <person name="Todd R.B."/>
            <person name="Tsang A."/>
            <person name="Unkles S.E."/>
            <person name="van de Wiele N."/>
            <person name="van Rossen-Uffink D."/>
            <person name="Oliveira J.V."/>
            <person name="Vesth T.C."/>
            <person name="Visser J."/>
            <person name="Yu J.-H."/>
            <person name="Zhou M."/>
            <person name="Andersen M.R."/>
            <person name="Archer D.B."/>
            <person name="Baker S.E."/>
            <person name="Benoit I."/>
            <person name="Brakhage A.A."/>
            <person name="Braus G.H."/>
            <person name="Fischer R."/>
            <person name="Frisvad J.C."/>
            <person name="Goldman G.H."/>
            <person name="Houbraken J."/>
            <person name="Oakley B."/>
            <person name="Pocsi I."/>
            <person name="Scazzocchio C."/>
            <person name="Seiboth B."/>
            <person name="vanKuyk P.A."/>
            <person name="Wortman J."/>
            <person name="Dyer P.S."/>
            <person name="Grigoriev I.V."/>
        </authorList>
    </citation>
    <scope>NUCLEOTIDE SEQUENCE [LARGE SCALE GENOMIC DNA]</scope>
    <source>
        <strain evidence="7">CBS 506.65</strain>
    </source>
</reference>
<dbReference type="RefSeq" id="XP_022577675.1">
    <property type="nucleotide sequence ID" value="XM_022724119.1"/>
</dbReference>
<evidence type="ECO:0000259" key="5">
    <source>
        <dbReference type="Pfam" id="PF00561"/>
    </source>
</evidence>
<dbReference type="Pfam" id="PF00561">
    <property type="entry name" value="Abhydrolase_1"/>
    <property type="match status" value="1"/>
</dbReference>
<evidence type="ECO:0000313" key="6">
    <source>
        <dbReference type="EMBL" id="OJJ43165.1"/>
    </source>
</evidence>
<keyword evidence="4" id="KW-0812">Transmembrane</keyword>
<keyword evidence="4" id="KW-0472">Membrane</keyword>
<proteinExistence type="inferred from homology"/>
<keyword evidence="7" id="KW-1185">Reference proteome</keyword>
<gene>
    <name evidence="6" type="ORF">ASPZODRAFT_136724</name>
</gene>
<evidence type="ECO:0000256" key="3">
    <source>
        <dbReference type="PIRSR" id="PIRSR001112-1"/>
    </source>
</evidence>
<protein>
    <recommendedName>
        <fullName evidence="5">AB hydrolase-1 domain-containing protein</fullName>
    </recommendedName>
</protein>
<comment type="similarity">
    <text evidence="1">Belongs to the peptidase S33 family.</text>
</comment>
<dbReference type="AlphaFoldDB" id="A0A1L9S7L6"/>
<dbReference type="PIRSF" id="PIRSF001112">
    <property type="entry name" value="Epoxide_hydrolase"/>
    <property type="match status" value="1"/>
</dbReference>
<feature type="active site" description="Proton acceptor" evidence="3">
    <location>
        <position position="303"/>
    </location>
</feature>
<keyword evidence="4" id="KW-1133">Transmembrane helix</keyword>
<dbReference type="STRING" id="1073090.A0A1L9S7L6"/>
<dbReference type="GO" id="GO:0097176">
    <property type="term" value="P:epoxide metabolic process"/>
    <property type="evidence" value="ECO:0007669"/>
    <property type="project" value="TreeGrafter"/>
</dbReference>
<dbReference type="SUPFAM" id="SSF53474">
    <property type="entry name" value="alpha/beta-Hydrolases"/>
    <property type="match status" value="1"/>
</dbReference>
<feature type="transmembrane region" description="Helical" evidence="4">
    <location>
        <begin position="188"/>
        <end position="206"/>
    </location>
</feature>
<accession>A0A1L9S7L6</accession>
<feature type="domain" description="AB hydrolase-1" evidence="5">
    <location>
        <begin position="29"/>
        <end position="165"/>
    </location>
</feature>